<sequence>MGRKKKKQSKPWCWYCNREFDDEKILIQHQKAKHFKCHICHKKLYTGPGLSIHCMQVHKETIDKVPNSLPSRSNIEIEIYGMEGIPPEDIKDHDRLKGGDNEDEDGPLAKRPKSDSPAGQASPSGNVLAGMTPAGLPLIPGLPHLRPPFPVAGMHPWSVPGATGPPATYSGPPTGPNGIPNAISRPMFPSAATTTSGGSKTTFPAYGCTSNSADRKAPTLTTTTATSRIVHPPEDISLEELRARHPKYAINTQTQPNVSSSSVPASVSGSIGVPSVSAQPGINSPSLTNAPALAAASASAAAPILPPVISVAAAMNAPGIPPPVMMSMPLGHPVITASPMMAMGHRPPGMIPGLHGPGGIIQHSPVMMAAGTPMVRNPFVPVRKLSIKNGSESFDNGSPKSSDSNTIWNQQQQQQQQQQAVVAAASLMQLTPQIRSSTNPSAESLVMGGHPRAVPLTNGLLQQQQQQQFLAAATLHQQHQQQSSQFQQQQQHQHQQSQHHHSLVMNHALFQPGFSLAAGLGGHNLSGGINHAAAAAAAFQRNPSILAAAAAAGQGQNTFAGHPTPGGGVRGDRPRLIFIPISYHIQEPNNKARRLNCRFGGAWA</sequence>
<evidence type="ECO:0000313" key="8">
    <source>
        <dbReference type="Proteomes" id="UP000675881"/>
    </source>
</evidence>
<organism evidence="7 8">
    <name type="scientific">Lepeophtheirus salmonis</name>
    <name type="common">Salmon louse</name>
    <name type="synonym">Caligus salmonis</name>
    <dbReference type="NCBI Taxonomy" id="72036"/>
    <lineage>
        <taxon>Eukaryota</taxon>
        <taxon>Metazoa</taxon>
        <taxon>Ecdysozoa</taxon>
        <taxon>Arthropoda</taxon>
        <taxon>Crustacea</taxon>
        <taxon>Multicrustacea</taxon>
        <taxon>Hexanauplia</taxon>
        <taxon>Copepoda</taxon>
        <taxon>Siphonostomatoida</taxon>
        <taxon>Caligidae</taxon>
        <taxon>Lepeophtheirus</taxon>
    </lineage>
</organism>
<feature type="region of interest" description="Disordered" evidence="6">
    <location>
        <begin position="472"/>
        <end position="501"/>
    </location>
</feature>
<name>A0A7R8CZ36_LEPSM</name>
<evidence type="ECO:0000256" key="5">
    <source>
        <dbReference type="ARBA" id="ARBA00023242"/>
    </source>
</evidence>
<keyword evidence="8" id="KW-1185">Reference proteome</keyword>
<dbReference type="GO" id="GO:0005634">
    <property type="term" value="C:nucleus"/>
    <property type="evidence" value="ECO:0007669"/>
    <property type="project" value="UniProtKB-SubCell"/>
</dbReference>
<dbReference type="PROSITE" id="PS00028">
    <property type="entry name" value="ZINC_FINGER_C2H2_1"/>
    <property type="match status" value="2"/>
</dbReference>
<keyword evidence="3" id="KW-0863">Zinc-finger</keyword>
<dbReference type="EMBL" id="HG994585">
    <property type="protein sequence ID" value="CAF2973275.1"/>
    <property type="molecule type" value="Genomic_DNA"/>
</dbReference>
<evidence type="ECO:0000256" key="1">
    <source>
        <dbReference type="ARBA" id="ARBA00004123"/>
    </source>
</evidence>
<feature type="region of interest" description="Disordered" evidence="6">
    <location>
        <begin position="390"/>
        <end position="415"/>
    </location>
</feature>
<gene>
    <name evidence="7" type="ORF">LSAA_12176</name>
</gene>
<dbReference type="PANTHER" id="PTHR23215">
    <property type="entry name" value="ZINC FINGER PROTEIN 207"/>
    <property type="match status" value="1"/>
</dbReference>
<dbReference type="InterPro" id="IPR003656">
    <property type="entry name" value="Znf_BED"/>
</dbReference>
<evidence type="ECO:0000256" key="6">
    <source>
        <dbReference type="SAM" id="MobiDB-lite"/>
    </source>
</evidence>
<dbReference type="PROSITE" id="PS50808">
    <property type="entry name" value="ZF_BED"/>
    <property type="match status" value="1"/>
</dbReference>
<dbReference type="AlphaFoldDB" id="A0A7R8CZ36"/>
<protein>
    <submittedName>
        <fullName evidence="7">BUB3-interacting and GLEBS motif-containing protein ZNF207,Protein SUPPRESSOR OF FRI 4</fullName>
    </submittedName>
</protein>
<dbReference type="CDD" id="cd20908">
    <property type="entry name" value="SUF4-like"/>
    <property type="match status" value="1"/>
</dbReference>
<feature type="region of interest" description="Disordered" evidence="6">
    <location>
        <begin position="163"/>
        <end position="198"/>
    </location>
</feature>
<dbReference type="GO" id="GO:0008270">
    <property type="term" value="F:zinc ion binding"/>
    <property type="evidence" value="ECO:0007669"/>
    <property type="project" value="UniProtKB-KW"/>
</dbReference>
<evidence type="ECO:0000256" key="3">
    <source>
        <dbReference type="ARBA" id="ARBA00022771"/>
    </source>
</evidence>
<feature type="compositionally biased region" description="Polar residues" evidence="6">
    <location>
        <begin position="390"/>
        <end position="409"/>
    </location>
</feature>
<keyword evidence="5" id="KW-0539">Nucleus</keyword>
<accession>A0A7R8CZ36</accession>
<keyword evidence="2" id="KW-0479">Metal-binding</keyword>
<dbReference type="GO" id="GO:0003677">
    <property type="term" value="F:DNA binding"/>
    <property type="evidence" value="ECO:0007669"/>
    <property type="project" value="InterPro"/>
</dbReference>
<keyword evidence="4" id="KW-0862">Zinc</keyword>
<dbReference type="OrthoDB" id="1306014at2759"/>
<evidence type="ECO:0000256" key="4">
    <source>
        <dbReference type="ARBA" id="ARBA00022833"/>
    </source>
</evidence>
<dbReference type="PANTHER" id="PTHR23215:SF0">
    <property type="entry name" value="BUB3-INTERACTING AND GLEBS MOTIF-CONTAINING PROTEIN ZNF207"/>
    <property type="match status" value="1"/>
</dbReference>
<dbReference type="Proteomes" id="UP000675881">
    <property type="component" value="Chromosome 6"/>
</dbReference>
<dbReference type="SMART" id="SM00355">
    <property type="entry name" value="ZnF_C2H2"/>
    <property type="match status" value="2"/>
</dbReference>
<feature type="compositionally biased region" description="Low complexity" evidence="6">
    <location>
        <begin position="472"/>
        <end position="496"/>
    </location>
</feature>
<dbReference type="InterPro" id="IPR013087">
    <property type="entry name" value="Znf_C2H2_type"/>
</dbReference>
<evidence type="ECO:0000256" key="2">
    <source>
        <dbReference type="ARBA" id="ARBA00022723"/>
    </source>
</evidence>
<evidence type="ECO:0000313" key="7">
    <source>
        <dbReference type="EMBL" id="CAF2973275.1"/>
    </source>
</evidence>
<comment type="subcellular location">
    <subcellularLocation>
        <location evidence="1">Nucleus</location>
    </subcellularLocation>
</comment>
<feature type="region of interest" description="Disordered" evidence="6">
    <location>
        <begin position="81"/>
        <end position="129"/>
    </location>
</feature>
<reference evidence="7" key="1">
    <citation type="submission" date="2021-02" db="EMBL/GenBank/DDBJ databases">
        <authorList>
            <person name="Bekaert M."/>
        </authorList>
    </citation>
    <scope>NUCLEOTIDE SEQUENCE</scope>
    <source>
        <strain evidence="7">IoA-00</strain>
    </source>
</reference>
<feature type="compositionally biased region" description="Basic and acidic residues" evidence="6">
    <location>
        <begin position="88"/>
        <end position="100"/>
    </location>
</feature>
<proteinExistence type="predicted"/>